<proteinExistence type="inferred from homology"/>
<dbReference type="InterPro" id="IPR006145">
    <property type="entry name" value="PsdUridine_synth_RsuA/RluA"/>
</dbReference>
<evidence type="ECO:0000256" key="1">
    <source>
        <dbReference type="ARBA" id="ARBA00010876"/>
    </source>
</evidence>
<name>A0A3B1D7U4_9ZZZZ</name>
<dbReference type="SUPFAM" id="SSF55120">
    <property type="entry name" value="Pseudouridine synthase"/>
    <property type="match status" value="1"/>
</dbReference>
<reference evidence="4" key="1">
    <citation type="submission" date="2018-06" db="EMBL/GenBank/DDBJ databases">
        <authorList>
            <person name="Zhirakovskaya E."/>
        </authorList>
    </citation>
    <scope>NUCLEOTIDE SEQUENCE</scope>
</reference>
<gene>
    <name evidence="4" type="ORF">MNBD_NITROSPINAE02-219</name>
</gene>
<dbReference type="GO" id="GO:0001522">
    <property type="term" value="P:pseudouridine synthesis"/>
    <property type="evidence" value="ECO:0007669"/>
    <property type="project" value="InterPro"/>
</dbReference>
<feature type="domain" description="Pseudouridine synthase RsuA/RluA-like" evidence="3">
    <location>
        <begin position="17"/>
        <end position="173"/>
    </location>
</feature>
<comment type="similarity">
    <text evidence="1">Belongs to the pseudouridine synthase RluA family.</text>
</comment>
<dbReference type="CDD" id="cd02869">
    <property type="entry name" value="PseudoU_synth_RluA_like"/>
    <property type="match status" value="1"/>
</dbReference>
<evidence type="ECO:0000259" key="3">
    <source>
        <dbReference type="Pfam" id="PF00849"/>
    </source>
</evidence>
<dbReference type="EMBL" id="UOGE01000097">
    <property type="protein sequence ID" value="VAX24797.1"/>
    <property type="molecule type" value="Genomic_DNA"/>
</dbReference>
<accession>A0A3B1D7U4</accession>
<organism evidence="4">
    <name type="scientific">hydrothermal vent metagenome</name>
    <dbReference type="NCBI Taxonomy" id="652676"/>
    <lineage>
        <taxon>unclassified sequences</taxon>
        <taxon>metagenomes</taxon>
        <taxon>ecological metagenomes</taxon>
    </lineage>
</organism>
<dbReference type="Pfam" id="PF00849">
    <property type="entry name" value="PseudoU_synth_2"/>
    <property type="match status" value="1"/>
</dbReference>
<evidence type="ECO:0000313" key="4">
    <source>
        <dbReference type="EMBL" id="VAX24797.1"/>
    </source>
</evidence>
<dbReference type="PANTHER" id="PTHR21600:SF83">
    <property type="entry name" value="PSEUDOURIDYLATE SYNTHASE RPUSD4, MITOCHONDRIAL"/>
    <property type="match status" value="1"/>
</dbReference>
<dbReference type="PANTHER" id="PTHR21600">
    <property type="entry name" value="MITOCHONDRIAL RNA PSEUDOURIDINE SYNTHASE"/>
    <property type="match status" value="1"/>
</dbReference>
<keyword evidence="2" id="KW-0413">Isomerase</keyword>
<dbReference type="Gene3D" id="3.30.2350.10">
    <property type="entry name" value="Pseudouridine synthase"/>
    <property type="match status" value="1"/>
</dbReference>
<dbReference type="GO" id="GO:0003723">
    <property type="term" value="F:RNA binding"/>
    <property type="evidence" value="ECO:0007669"/>
    <property type="project" value="InterPro"/>
</dbReference>
<dbReference type="AlphaFoldDB" id="A0A3B1D7U4"/>
<evidence type="ECO:0000256" key="2">
    <source>
        <dbReference type="ARBA" id="ARBA00023235"/>
    </source>
</evidence>
<dbReference type="InterPro" id="IPR050188">
    <property type="entry name" value="RluA_PseudoU_synthase"/>
</dbReference>
<protein>
    <submittedName>
        <fullName evidence="4">Similar to tRNA pseudouridine synthase C, group TruC1</fullName>
    </submittedName>
</protein>
<sequence>MYPHSHKNIKILSEDNHIIVVVKPFNMPTQADSSHSPDLLSTLKAYLKEKYNKPGNVFLGMVHRLDRPVGGLLVFAKSSKAAARLSNQIRLREFEKEYVAAVEGAITPKSRRLIHFILKDNMKNRVWAFDKEKPNAKKAELEYKKIRAGDETSLLNIRMVTGRKHQIRAQLAAVGSPVVGDVKYGASAPLPGANILLYATRLAFRHPVKKEPIDIRVDPPDDWPI</sequence>
<dbReference type="InterPro" id="IPR020103">
    <property type="entry name" value="PsdUridine_synth_cat_dom_sf"/>
</dbReference>
<dbReference type="GO" id="GO:0009982">
    <property type="term" value="F:pseudouridine synthase activity"/>
    <property type="evidence" value="ECO:0007669"/>
    <property type="project" value="InterPro"/>
</dbReference>